<name>A0A090VTB1_9FLAO</name>
<protein>
    <submittedName>
        <fullName evidence="1">Uncharacterized protein</fullName>
    </submittedName>
</protein>
<reference evidence="1 2" key="1">
    <citation type="journal article" date="2014" name="Genome Announc.">
        <title>Draft Genome Sequence of Marine Flavobacterium Jejuia pallidilutea Strain 11shimoA1 and Pigmentation Mutants.</title>
        <authorList>
            <person name="Takatani N."/>
            <person name="Nakanishi M."/>
            <person name="Meirelles P."/>
            <person name="Mino S."/>
            <person name="Suda W."/>
            <person name="Oshima K."/>
            <person name="Hattori M."/>
            <person name="Ohkuma M."/>
            <person name="Hosokawa M."/>
            <person name="Miyashita K."/>
            <person name="Thompson F.L."/>
            <person name="Niwa A."/>
            <person name="Sawabe T."/>
            <person name="Sawabe T."/>
        </authorList>
    </citation>
    <scope>NUCLEOTIDE SEQUENCE [LARGE SCALE GENOMIC DNA]</scope>
    <source>
        <strain evidence="1 2">JCM 19301</strain>
    </source>
</reference>
<organism evidence="1 2">
    <name type="scientific">Jejuia pallidilutea</name>
    <dbReference type="NCBI Taxonomy" id="504487"/>
    <lineage>
        <taxon>Bacteria</taxon>
        <taxon>Pseudomonadati</taxon>
        <taxon>Bacteroidota</taxon>
        <taxon>Flavobacteriia</taxon>
        <taxon>Flavobacteriales</taxon>
        <taxon>Flavobacteriaceae</taxon>
        <taxon>Jejuia</taxon>
    </lineage>
</organism>
<accession>A0A090VTB1</accession>
<gene>
    <name evidence="1" type="ORF">JCM19301_2863</name>
</gene>
<proteinExistence type="predicted"/>
<evidence type="ECO:0000313" key="1">
    <source>
        <dbReference type="EMBL" id="GAL67951.1"/>
    </source>
</evidence>
<dbReference type="Proteomes" id="UP000029641">
    <property type="component" value="Unassembled WGS sequence"/>
</dbReference>
<dbReference type="AlphaFoldDB" id="A0A090VTB1"/>
<comment type="caution">
    <text evidence="1">The sequence shown here is derived from an EMBL/GenBank/DDBJ whole genome shotgun (WGS) entry which is preliminary data.</text>
</comment>
<dbReference type="EMBL" id="BBNR01000014">
    <property type="protein sequence ID" value="GAL67951.1"/>
    <property type="molecule type" value="Genomic_DNA"/>
</dbReference>
<evidence type="ECO:0000313" key="2">
    <source>
        <dbReference type="Proteomes" id="UP000029641"/>
    </source>
</evidence>
<sequence length="38" mass="4899">MNKQVMIYNCFFIHYQYFNIYIKNYTFFKINLKKMGYK</sequence>